<feature type="transmembrane region" description="Helical" evidence="10">
    <location>
        <begin position="249"/>
        <end position="266"/>
    </location>
</feature>
<sequence length="637" mass="67626">MLAEAGLAALWLAAALAAFQLILAGAGVARGSGEAMAAVRPVAIVQGLLAALAMAILILLFLRSDMSVLLVATNSHSAKPWLYKFAGAWGNHEGSMLLWVTVLGLAGAAVAMLEQRLKQPTLIATLGAQAAIALGFYAFLLFSSNPFARLNPAPIEGNGLNPLLQDPGLAFHPPTLYFGYVGISIAFSFAVGAMITRDVGPAFARAMRPWILAAWIFLTLGIAAGSYWAYYELGWGGWWFWDPVENASLMPWLAATALLHSVTVLATRDGLRAWTVLLAVVAFSMSMVGTFLVRSGILTSVHAFAVDPERGTFILALLLIYIGGALLLFALRAGTIREGATFELVSREGALVMNNLLLSVILGVVLVGTLYPIAAAALGVQLSVGPPFFDKTAGPIALVLVALMALGPLLRWRRDDAGAAVRRAAVPIGVSAATLAALLMLAPGIRLLPLLGLVFAAGVAVASVAPLWGRNLRRTPLFTYGMVVAHFGIAVALAGMASDSAFTKETLVAPRPGETHRVGPYRVTFEGVFPAVGENWSALEARLRVQRGDGDAFILRPQSRFFSSPPMVTSESKISTAVDGQLYTVLGQQDGSGRWQLRLWWKPFVTLIWLGGFLVALGGALSLIGRVRRDRRGVVRA</sequence>
<dbReference type="GO" id="GO:0017004">
    <property type="term" value="P:cytochrome complex assembly"/>
    <property type="evidence" value="ECO:0007669"/>
    <property type="project" value="UniProtKB-KW"/>
</dbReference>
<feature type="transmembrane region" description="Helical" evidence="10">
    <location>
        <begin position="96"/>
        <end position="113"/>
    </location>
</feature>
<feature type="transmembrane region" description="Helical" evidence="10">
    <location>
        <begin position="392"/>
        <end position="412"/>
    </location>
</feature>
<evidence type="ECO:0000256" key="9">
    <source>
        <dbReference type="ARBA" id="ARBA00037230"/>
    </source>
</evidence>
<dbReference type="EMBL" id="CP060718">
    <property type="protein sequence ID" value="QNN68114.1"/>
    <property type="molecule type" value="Genomic_DNA"/>
</dbReference>
<dbReference type="AlphaFoldDB" id="A0A7G9SJT9"/>
<keyword evidence="3" id="KW-1003">Cell membrane</keyword>
<dbReference type="GO" id="GO:0016829">
    <property type="term" value="F:lyase activity"/>
    <property type="evidence" value="ECO:0007669"/>
    <property type="project" value="UniProtKB-KW"/>
</dbReference>
<feature type="domain" description="Cytochrome c assembly protein" evidence="11">
    <location>
        <begin position="89"/>
        <end position="295"/>
    </location>
</feature>
<feature type="domain" description="Cytochrome c-type biogenesis protein CcmF C-terminal" evidence="12">
    <location>
        <begin position="315"/>
        <end position="626"/>
    </location>
</feature>
<keyword evidence="6" id="KW-0201">Cytochrome c-type biogenesis</keyword>
<dbReference type="PRINTS" id="PR01411">
    <property type="entry name" value="CCMFBIOGNSIS"/>
</dbReference>
<evidence type="ECO:0000256" key="2">
    <source>
        <dbReference type="ARBA" id="ARBA00009186"/>
    </source>
</evidence>
<evidence type="ECO:0000256" key="5">
    <source>
        <dbReference type="ARBA" id="ARBA00022692"/>
    </source>
</evidence>
<keyword evidence="8 10" id="KW-0472">Membrane</keyword>
<gene>
    <name evidence="13" type="ORF">H9L13_04305</name>
</gene>
<feature type="transmembrane region" description="Helical" evidence="10">
    <location>
        <begin position="424"/>
        <end position="442"/>
    </location>
</feature>
<feature type="transmembrane region" description="Helical" evidence="10">
    <location>
        <begin position="41"/>
        <end position="62"/>
    </location>
</feature>
<dbReference type="Proteomes" id="UP000515971">
    <property type="component" value="Chromosome"/>
</dbReference>
<dbReference type="GO" id="GO:0020037">
    <property type="term" value="F:heme binding"/>
    <property type="evidence" value="ECO:0007669"/>
    <property type="project" value="InterPro"/>
</dbReference>
<feature type="transmembrane region" description="Helical" evidence="10">
    <location>
        <begin position="477"/>
        <end position="497"/>
    </location>
</feature>
<keyword evidence="4" id="KW-0997">Cell inner membrane</keyword>
<evidence type="ECO:0000256" key="10">
    <source>
        <dbReference type="SAM" id="Phobius"/>
    </source>
</evidence>
<evidence type="ECO:0000256" key="7">
    <source>
        <dbReference type="ARBA" id="ARBA00022989"/>
    </source>
</evidence>
<keyword evidence="14" id="KW-1185">Reference proteome</keyword>
<feature type="transmembrane region" description="Helical" evidence="10">
    <location>
        <begin position="122"/>
        <end position="142"/>
    </location>
</feature>
<feature type="transmembrane region" description="Helical" evidence="10">
    <location>
        <begin position="313"/>
        <end position="335"/>
    </location>
</feature>
<keyword evidence="7 10" id="KW-1133">Transmembrane helix</keyword>
<name>A0A7G9SJT9_9SPHN</name>
<dbReference type="Pfam" id="PF01578">
    <property type="entry name" value="Cytochrom_C_asm"/>
    <property type="match status" value="1"/>
</dbReference>
<evidence type="ECO:0000256" key="1">
    <source>
        <dbReference type="ARBA" id="ARBA00004429"/>
    </source>
</evidence>
<feature type="transmembrane region" description="Helical" evidence="10">
    <location>
        <begin position="448"/>
        <end position="468"/>
    </location>
</feature>
<evidence type="ECO:0000259" key="12">
    <source>
        <dbReference type="Pfam" id="PF16327"/>
    </source>
</evidence>
<feature type="transmembrane region" description="Helical" evidence="10">
    <location>
        <begin position="604"/>
        <end position="624"/>
    </location>
</feature>
<keyword evidence="13" id="KW-0456">Lyase</keyword>
<reference evidence="13 14" key="1">
    <citation type="submission" date="2020-08" db="EMBL/GenBank/DDBJ databases">
        <title>Genome sequence of Sphingomonas lutea KCTC 23642T.</title>
        <authorList>
            <person name="Hyun D.-W."/>
            <person name="Bae J.-W."/>
        </authorList>
    </citation>
    <scope>NUCLEOTIDE SEQUENCE [LARGE SCALE GENOMIC DNA]</scope>
    <source>
        <strain evidence="13 14">KCTC 23642</strain>
    </source>
</reference>
<proteinExistence type="inferred from homology"/>
<evidence type="ECO:0000313" key="14">
    <source>
        <dbReference type="Proteomes" id="UP000515971"/>
    </source>
</evidence>
<dbReference type="GO" id="GO:0005886">
    <property type="term" value="C:plasma membrane"/>
    <property type="evidence" value="ECO:0007669"/>
    <property type="project" value="UniProtKB-SubCell"/>
</dbReference>
<organism evidence="13 14">
    <name type="scientific">Sphingomonas lutea</name>
    <dbReference type="NCBI Taxonomy" id="1045317"/>
    <lineage>
        <taxon>Bacteria</taxon>
        <taxon>Pseudomonadati</taxon>
        <taxon>Pseudomonadota</taxon>
        <taxon>Alphaproteobacteria</taxon>
        <taxon>Sphingomonadales</taxon>
        <taxon>Sphingomonadaceae</taxon>
        <taxon>Sphingomonas</taxon>
    </lineage>
</organism>
<dbReference type="Pfam" id="PF16327">
    <property type="entry name" value="CcmF_C"/>
    <property type="match status" value="1"/>
</dbReference>
<evidence type="ECO:0000259" key="11">
    <source>
        <dbReference type="Pfam" id="PF01578"/>
    </source>
</evidence>
<evidence type="ECO:0000256" key="3">
    <source>
        <dbReference type="ARBA" id="ARBA00022475"/>
    </source>
</evidence>
<evidence type="ECO:0000256" key="6">
    <source>
        <dbReference type="ARBA" id="ARBA00022748"/>
    </source>
</evidence>
<dbReference type="GO" id="GO:0015232">
    <property type="term" value="F:heme transmembrane transporter activity"/>
    <property type="evidence" value="ECO:0007669"/>
    <property type="project" value="InterPro"/>
</dbReference>
<dbReference type="InterPro" id="IPR003567">
    <property type="entry name" value="Cyt_c_biogenesis"/>
</dbReference>
<evidence type="ECO:0000313" key="13">
    <source>
        <dbReference type="EMBL" id="QNN68114.1"/>
    </source>
</evidence>
<keyword evidence="5 10" id="KW-0812">Transmembrane</keyword>
<dbReference type="InterPro" id="IPR032523">
    <property type="entry name" value="CcmF_C"/>
</dbReference>
<dbReference type="PANTHER" id="PTHR43653:SF1">
    <property type="entry name" value="CYTOCHROME C-TYPE BIOGENESIS PROTEIN CCMF"/>
    <property type="match status" value="1"/>
</dbReference>
<feature type="transmembrane region" description="Helical" evidence="10">
    <location>
        <begin position="356"/>
        <end position="380"/>
    </location>
</feature>
<feature type="transmembrane region" description="Helical" evidence="10">
    <location>
        <begin position="273"/>
        <end position="293"/>
    </location>
</feature>
<protein>
    <submittedName>
        <fullName evidence="13">Heme lyase CcmF/NrfE family subunit</fullName>
    </submittedName>
</protein>
<accession>A0A7G9SJT9</accession>
<dbReference type="RefSeq" id="WP_187539324.1">
    <property type="nucleotide sequence ID" value="NZ_BAABJT010000001.1"/>
</dbReference>
<dbReference type="PANTHER" id="PTHR43653">
    <property type="entry name" value="CYTOCHROME C ASSEMBLY PROTEIN-RELATED"/>
    <property type="match status" value="1"/>
</dbReference>
<dbReference type="KEGG" id="slut:H9L13_04305"/>
<dbReference type="PRINTS" id="PR01410">
    <property type="entry name" value="CCBIOGENESIS"/>
</dbReference>
<comment type="similarity">
    <text evidence="2">Belongs to the CcmF/CycK/Ccl1/NrfE/CcsA family.</text>
</comment>
<dbReference type="InterPro" id="IPR002541">
    <property type="entry name" value="Cyt_c_assembly"/>
</dbReference>
<feature type="transmembrane region" description="Helical" evidence="10">
    <location>
        <begin position="209"/>
        <end position="229"/>
    </location>
</feature>
<dbReference type="NCBIfam" id="TIGR00353">
    <property type="entry name" value="nrfE"/>
    <property type="match status" value="1"/>
</dbReference>
<evidence type="ECO:0000256" key="4">
    <source>
        <dbReference type="ARBA" id="ARBA00022519"/>
    </source>
</evidence>
<comment type="function">
    <text evidence="9">Required for the biogenesis of c-type cytochromes. Possible subunit of a heme lyase.</text>
</comment>
<evidence type="ECO:0000256" key="8">
    <source>
        <dbReference type="ARBA" id="ARBA00023136"/>
    </source>
</evidence>
<dbReference type="NCBIfam" id="NF007691">
    <property type="entry name" value="PRK10369.1"/>
    <property type="match status" value="1"/>
</dbReference>
<dbReference type="InterPro" id="IPR003568">
    <property type="entry name" value="Cyt_c_biogenesis_CcmF"/>
</dbReference>
<feature type="transmembrane region" description="Helical" evidence="10">
    <location>
        <begin position="6"/>
        <end position="29"/>
    </location>
</feature>
<comment type="subcellular location">
    <subcellularLocation>
        <location evidence="1">Cell inner membrane</location>
        <topology evidence="1">Multi-pass membrane protein</topology>
    </subcellularLocation>
</comment>
<feature type="transmembrane region" description="Helical" evidence="10">
    <location>
        <begin position="177"/>
        <end position="197"/>
    </location>
</feature>